<dbReference type="Proteomes" id="UP001302745">
    <property type="component" value="Unassembled WGS sequence"/>
</dbReference>
<protein>
    <recommendedName>
        <fullName evidence="6">Sphingolipid long chain base-responsive protein LSP1</fullName>
    </recommendedName>
</protein>
<reference evidence="4" key="2">
    <citation type="submission" date="2023-05" db="EMBL/GenBank/DDBJ databases">
        <authorList>
            <consortium name="Lawrence Berkeley National Laboratory"/>
            <person name="Steindorff A."/>
            <person name="Hensen N."/>
            <person name="Bonometti L."/>
            <person name="Westerberg I."/>
            <person name="Brannstrom I.O."/>
            <person name="Guillou S."/>
            <person name="Cros-Aarteil S."/>
            <person name="Calhoun S."/>
            <person name="Haridas S."/>
            <person name="Kuo A."/>
            <person name="Mondo S."/>
            <person name="Pangilinan J."/>
            <person name="Riley R."/>
            <person name="Labutti K."/>
            <person name="Andreopoulos B."/>
            <person name="Lipzen A."/>
            <person name="Chen C."/>
            <person name="Yanf M."/>
            <person name="Daum C."/>
            <person name="Ng V."/>
            <person name="Clum A."/>
            <person name="Ohm R."/>
            <person name="Martin F."/>
            <person name="Silar P."/>
            <person name="Natvig D."/>
            <person name="Lalanne C."/>
            <person name="Gautier V."/>
            <person name="Ament-Velasquez S.L."/>
            <person name="Kruys A."/>
            <person name="Hutchinson M.I."/>
            <person name="Powell A.J."/>
            <person name="Barry K."/>
            <person name="Miller A.N."/>
            <person name="Grigoriev I.V."/>
            <person name="Debuchy R."/>
            <person name="Gladieux P."/>
            <person name="Thoren M.H."/>
            <person name="Johannesson H."/>
        </authorList>
    </citation>
    <scope>NUCLEOTIDE SEQUENCE</scope>
    <source>
        <strain evidence="4">CBS 538.74</strain>
    </source>
</reference>
<feature type="coiled-coil region" evidence="2">
    <location>
        <begin position="186"/>
        <end position="213"/>
    </location>
</feature>
<dbReference type="Pfam" id="PF13805">
    <property type="entry name" value="Pil1"/>
    <property type="match status" value="1"/>
</dbReference>
<reference evidence="4" key="1">
    <citation type="journal article" date="2023" name="Mol. Phylogenet. Evol.">
        <title>Genome-scale phylogeny and comparative genomics of the fungal order Sordariales.</title>
        <authorList>
            <person name="Hensen N."/>
            <person name="Bonometti L."/>
            <person name="Westerberg I."/>
            <person name="Brannstrom I.O."/>
            <person name="Guillou S."/>
            <person name="Cros-Aarteil S."/>
            <person name="Calhoun S."/>
            <person name="Haridas S."/>
            <person name="Kuo A."/>
            <person name="Mondo S."/>
            <person name="Pangilinan J."/>
            <person name="Riley R."/>
            <person name="LaButti K."/>
            <person name="Andreopoulos B."/>
            <person name="Lipzen A."/>
            <person name="Chen C."/>
            <person name="Yan M."/>
            <person name="Daum C."/>
            <person name="Ng V."/>
            <person name="Clum A."/>
            <person name="Steindorff A."/>
            <person name="Ohm R.A."/>
            <person name="Martin F."/>
            <person name="Silar P."/>
            <person name="Natvig D.O."/>
            <person name="Lalanne C."/>
            <person name="Gautier V."/>
            <person name="Ament-Velasquez S.L."/>
            <person name="Kruys A."/>
            <person name="Hutchinson M.I."/>
            <person name="Powell A.J."/>
            <person name="Barry K."/>
            <person name="Miller A.N."/>
            <person name="Grigoriev I.V."/>
            <person name="Debuchy R."/>
            <person name="Gladieux P."/>
            <person name="Hiltunen Thoren M."/>
            <person name="Johannesson H."/>
        </authorList>
    </citation>
    <scope>NUCLEOTIDE SEQUENCE</scope>
    <source>
        <strain evidence="4">CBS 538.74</strain>
    </source>
</reference>
<evidence type="ECO:0000256" key="1">
    <source>
        <dbReference type="ARBA" id="ARBA00022553"/>
    </source>
</evidence>
<evidence type="ECO:0000313" key="4">
    <source>
        <dbReference type="EMBL" id="KAK4157854.1"/>
    </source>
</evidence>
<dbReference type="InterPro" id="IPR027267">
    <property type="entry name" value="AH/BAR_dom_sf"/>
</dbReference>
<feature type="compositionally biased region" description="Low complexity" evidence="3">
    <location>
        <begin position="29"/>
        <end position="52"/>
    </location>
</feature>
<dbReference type="GO" id="GO:0008289">
    <property type="term" value="F:lipid binding"/>
    <property type="evidence" value="ECO:0007669"/>
    <property type="project" value="TreeGrafter"/>
</dbReference>
<dbReference type="GO" id="GO:0005886">
    <property type="term" value="C:plasma membrane"/>
    <property type="evidence" value="ECO:0007669"/>
    <property type="project" value="TreeGrafter"/>
</dbReference>
<keyword evidence="5" id="KW-1185">Reference proteome</keyword>
<dbReference type="InterPro" id="IPR028245">
    <property type="entry name" value="PIL1/LSP1"/>
</dbReference>
<keyword evidence="1" id="KW-0597">Phosphoprotein</keyword>
<feature type="region of interest" description="Disordered" evidence="3">
    <location>
        <begin position="294"/>
        <end position="331"/>
    </location>
</feature>
<gene>
    <name evidence="4" type="ORF">C8A00DRAFT_29239</name>
</gene>
<dbReference type="PANTHER" id="PTHR31962">
    <property type="entry name" value="SPHINGOLIPID LONG CHAIN BASE-RESPONSIVE PROTEIN PIL1"/>
    <property type="match status" value="1"/>
</dbReference>
<comment type="caution">
    <text evidence="4">The sequence shown here is derived from an EMBL/GenBank/DDBJ whole genome shotgun (WGS) entry which is preliminary data.</text>
</comment>
<accession>A0AAN7A1E8</accession>
<feature type="region of interest" description="Disordered" evidence="3">
    <location>
        <begin position="24"/>
        <end position="66"/>
    </location>
</feature>
<dbReference type="AlphaFoldDB" id="A0AAN7A1E8"/>
<evidence type="ECO:0008006" key="6">
    <source>
        <dbReference type="Google" id="ProtNLM"/>
    </source>
</evidence>
<dbReference type="GO" id="GO:0036286">
    <property type="term" value="C:eisosome filament"/>
    <property type="evidence" value="ECO:0007669"/>
    <property type="project" value="TreeGrafter"/>
</dbReference>
<proteinExistence type="predicted"/>
<dbReference type="GO" id="GO:0070941">
    <property type="term" value="P:eisosome assembly"/>
    <property type="evidence" value="ECO:0007669"/>
    <property type="project" value="TreeGrafter"/>
</dbReference>
<dbReference type="FunFam" id="1.20.1270.60:FF:000005">
    <property type="entry name" value="Sphingolipid long chain base-responsive pil1"/>
    <property type="match status" value="1"/>
</dbReference>
<evidence type="ECO:0000256" key="3">
    <source>
        <dbReference type="SAM" id="MobiDB-lite"/>
    </source>
</evidence>
<keyword evidence="2" id="KW-0175">Coiled coil</keyword>
<dbReference type="GO" id="GO:0006897">
    <property type="term" value="P:endocytosis"/>
    <property type="evidence" value="ECO:0007669"/>
    <property type="project" value="TreeGrafter"/>
</dbReference>
<evidence type="ECO:0000256" key="2">
    <source>
        <dbReference type="SAM" id="Coils"/>
    </source>
</evidence>
<feature type="compositionally biased region" description="Basic and acidic residues" evidence="3">
    <location>
        <begin position="305"/>
        <end position="324"/>
    </location>
</feature>
<sequence>MSRRSTEGSRFSLSAQWNRALSFRSSHRSSAGTTNTTTSSAHSTNTPSSSTTTHHRKPFSFTSLRGASQPPLSKRLYRLIKSANGLIAAHETAARERLSIATQLSEWGEQTGDDALSDVSDKVGVLLSELGEQEEAYAGRLDGESRAVLKVIRNTEKSVQPSRDGKRKIAEEMGKLRVREPQSTRLVTLEQELVRAEAENLVAEAQLGNVTRQKLKEAYSAEFLATIERAEKQAILARHGLRLLQLLDDTPVVPGDVRPPYAHASQSRQILNDAEDDLREWRLDAGFMGDDKTVVVDGTSPVAPKVEEKGKQKEKRDKKAEVGRESIANTG</sequence>
<dbReference type="Gene3D" id="1.20.1270.60">
    <property type="entry name" value="Arfaptin homology (AH) domain/BAR domain"/>
    <property type="match status" value="1"/>
</dbReference>
<dbReference type="PANTHER" id="PTHR31962:SF4">
    <property type="entry name" value="PRIMARY COMPONENT OF EISOSOMES (EUROFUNG)"/>
    <property type="match status" value="1"/>
</dbReference>
<evidence type="ECO:0000313" key="5">
    <source>
        <dbReference type="Proteomes" id="UP001302745"/>
    </source>
</evidence>
<name>A0AAN7A1E8_9PEZI</name>
<dbReference type="EMBL" id="MU856845">
    <property type="protein sequence ID" value="KAK4157854.1"/>
    <property type="molecule type" value="Genomic_DNA"/>
</dbReference>
<organism evidence="4 5">
    <name type="scientific">Chaetomidium leptoderma</name>
    <dbReference type="NCBI Taxonomy" id="669021"/>
    <lineage>
        <taxon>Eukaryota</taxon>
        <taxon>Fungi</taxon>
        <taxon>Dikarya</taxon>
        <taxon>Ascomycota</taxon>
        <taxon>Pezizomycotina</taxon>
        <taxon>Sordariomycetes</taxon>
        <taxon>Sordariomycetidae</taxon>
        <taxon>Sordariales</taxon>
        <taxon>Chaetomiaceae</taxon>
        <taxon>Chaetomidium</taxon>
    </lineage>
</organism>